<name>A0A9P7RF26_9PEZI</name>
<dbReference type="AlphaFoldDB" id="A0A9P7RF26"/>
<accession>A0A9P7RF26</accession>
<feature type="non-terminal residue" evidence="2">
    <location>
        <position position="50"/>
    </location>
</feature>
<keyword evidence="3" id="KW-1185">Reference proteome</keyword>
<organism evidence="2 3">
    <name type="scientific">Colletotrichum scovillei</name>
    <dbReference type="NCBI Taxonomy" id="1209932"/>
    <lineage>
        <taxon>Eukaryota</taxon>
        <taxon>Fungi</taxon>
        <taxon>Dikarya</taxon>
        <taxon>Ascomycota</taxon>
        <taxon>Pezizomycotina</taxon>
        <taxon>Sordariomycetes</taxon>
        <taxon>Hypocreomycetidae</taxon>
        <taxon>Glomerellales</taxon>
        <taxon>Glomerellaceae</taxon>
        <taxon>Colletotrichum</taxon>
        <taxon>Colletotrichum acutatum species complex</taxon>
    </lineage>
</organism>
<evidence type="ECO:0000313" key="2">
    <source>
        <dbReference type="EMBL" id="KAG7054974.1"/>
    </source>
</evidence>
<feature type="compositionally biased region" description="Low complexity" evidence="1">
    <location>
        <begin position="1"/>
        <end position="14"/>
    </location>
</feature>
<proteinExistence type="predicted"/>
<gene>
    <name evidence="2" type="ORF">JMJ77_007444</name>
</gene>
<evidence type="ECO:0000256" key="1">
    <source>
        <dbReference type="SAM" id="MobiDB-lite"/>
    </source>
</evidence>
<comment type="caution">
    <text evidence="2">The sequence shown here is derived from an EMBL/GenBank/DDBJ whole genome shotgun (WGS) entry which is preliminary data.</text>
</comment>
<reference evidence="2" key="1">
    <citation type="submission" date="2021-05" db="EMBL/GenBank/DDBJ databases">
        <title>Comparative genomics of three Colletotrichum scovillei strains and genetic complementation revealed genes involved fungal growth and virulence on chili pepper.</title>
        <authorList>
            <person name="Hsieh D.-K."/>
            <person name="Chuang S.-C."/>
            <person name="Chen C.-Y."/>
            <person name="Chao Y.-T."/>
            <person name="Lu M.-Y.J."/>
            <person name="Lee M.-H."/>
            <person name="Shih M.-C."/>
        </authorList>
    </citation>
    <scope>NUCLEOTIDE SEQUENCE</scope>
    <source>
        <strain evidence="2">Coll-153</strain>
    </source>
</reference>
<sequence length="50" mass="5489">SLSLSPKVVPLSVSNRKPRVSGPPSPFIADPFEDHTVDRFFGSIMATRFT</sequence>
<dbReference type="Proteomes" id="UP000699042">
    <property type="component" value="Unassembled WGS sequence"/>
</dbReference>
<dbReference type="EMBL" id="JAESDN010000002">
    <property type="protein sequence ID" value="KAG7054974.1"/>
    <property type="molecule type" value="Genomic_DNA"/>
</dbReference>
<evidence type="ECO:0000313" key="3">
    <source>
        <dbReference type="Proteomes" id="UP000699042"/>
    </source>
</evidence>
<protein>
    <submittedName>
        <fullName evidence="2">Uncharacterized protein</fullName>
    </submittedName>
</protein>
<feature type="region of interest" description="Disordered" evidence="1">
    <location>
        <begin position="1"/>
        <end position="27"/>
    </location>
</feature>